<dbReference type="PANTHER" id="PTHR30115">
    <property type="entry name" value="NITROGEN REGULATORY PROTEIN P-II"/>
    <property type="match status" value="1"/>
</dbReference>
<dbReference type="Pfam" id="PF00543">
    <property type="entry name" value="P-II"/>
    <property type="match status" value="1"/>
</dbReference>
<dbReference type="EMBL" id="JAUDDZ010000003">
    <property type="protein sequence ID" value="MDM8274506.1"/>
    <property type="molecule type" value="Genomic_DNA"/>
</dbReference>
<accession>A0ABT7V7Q5</accession>
<dbReference type="SMART" id="SM00938">
    <property type="entry name" value="P-II"/>
    <property type="match status" value="1"/>
</dbReference>
<dbReference type="Proteomes" id="UP001529421">
    <property type="component" value="Unassembled WGS sequence"/>
</dbReference>
<dbReference type="InterPro" id="IPR017918">
    <property type="entry name" value="N-reg_PII_CS"/>
</dbReference>
<evidence type="ECO:0000256" key="1">
    <source>
        <dbReference type="RuleBase" id="RU003936"/>
    </source>
</evidence>
<keyword evidence="3" id="KW-1185">Reference proteome</keyword>
<dbReference type="InterPro" id="IPR002187">
    <property type="entry name" value="N-reg_PII"/>
</dbReference>
<dbReference type="SUPFAM" id="SSF54913">
    <property type="entry name" value="GlnB-like"/>
    <property type="match status" value="1"/>
</dbReference>
<proteinExistence type="inferred from homology"/>
<comment type="similarity">
    <text evidence="1">Belongs to the P(II) protein family.</text>
</comment>
<dbReference type="PROSITE" id="PS00638">
    <property type="entry name" value="PII_GLNB_CTER"/>
    <property type="match status" value="1"/>
</dbReference>
<evidence type="ECO:0000313" key="3">
    <source>
        <dbReference type="Proteomes" id="UP001529421"/>
    </source>
</evidence>
<dbReference type="InterPro" id="IPR015867">
    <property type="entry name" value="N-reg_PII/ATP_PRibTrfase_C"/>
</dbReference>
<evidence type="ECO:0000313" key="2">
    <source>
        <dbReference type="EMBL" id="MDM8274506.1"/>
    </source>
</evidence>
<sequence length="112" mass="12011">MKRVTAIVRPEILEPLKESLVGVGVSGMTISEVLGFGHQHGWKEYYRGTEVLLNMVPKIQVAIVVADDAVEDVIAAVVSVAKTGEVGDGKIFVQPVEEAVRIRTGDRGEAAL</sequence>
<gene>
    <name evidence="2" type="ORF">QUW28_03165</name>
</gene>
<dbReference type="InterPro" id="IPR011322">
    <property type="entry name" value="N-reg_PII-like_a/b"/>
</dbReference>
<dbReference type="Gene3D" id="3.30.70.120">
    <property type="match status" value="1"/>
</dbReference>
<comment type="caution">
    <text evidence="2">The sequence shown here is derived from an EMBL/GenBank/DDBJ whole genome shotgun (WGS) entry which is preliminary data.</text>
</comment>
<dbReference type="RefSeq" id="WP_204672556.1">
    <property type="nucleotide sequence ID" value="NZ_JACJKQ010000004.1"/>
</dbReference>
<name>A0ABT7V7Q5_9ACTN</name>
<reference evidence="3" key="1">
    <citation type="submission" date="2023-06" db="EMBL/GenBank/DDBJ databases">
        <title>Identification and characterization of horizontal gene transfer across gut microbiota members of farm animals based on homology search.</title>
        <authorList>
            <person name="Zeman M."/>
            <person name="Kubasova T."/>
            <person name="Jahodarova E."/>
            <person name="Nykrynova M."/>
            <person name="Rychlik I."/>
        </authorList>
    </citation>
    <scope>NUCLEOTIDE SEQUENCE [LARGE SCALE GENOMIC DNA]</scope>
    <source>
        <strain evidence="3">154_Feed</strain>
    </source>
</reference>
<organism evidence="2 3">
    <name type="scientific">Enorma phocaeensis</name>
    <dbReference type="NCBI Taxonomy" id="1871019"/>
    <lineage>
        <taxon>Bacteria</taxon>
        <taxon>Bacillati</taxon>
        <taxon>Actinomycetota</taxon>
        <taxon>Coriobacteriia</taxon>
        <taxon>Coriobacteriales</taxon>
        <taxon>Coriobacteriaceae</taxon>
        <taxon>Enorma</taxon>
    </lineage>
</organism>
<protein>
    <submittedName>
        <fullName evidence="2">P-II family nitrogen regulator</fullName>
    </submittedName>
</protein>
<dbReference type="PROSITE" id="PS51343">
    <property type="entry name" value="PII_GLNB_DOM"/>
    <property type="match status" value="1"/>
</dbReference>
<dbReference type="PRINTS" id="PR00340">
    <property type="entry name" value="PIIGLNB"/>
</dbReference>
<dbReference type="PANTHER" id="PTHR30115:SF11">
    <property type="entry name" value="NITROGEN REGULATORY PROTEIN P-II HOMOLOG"/>
    <property type="match status" value="1"/>
</dbReference>